<reference evidence="2" key="1">
    <citation type="journal article" date="2019" name="Int. J. Syst. Evol. Microbiol.">
        <title>The Global Catalogue of Microorganisms (GCM) 10K type strain sequencing project: providing services to taxonomists for standard genome sequencing and annotation.</title>
        <authorList>
            <consortium name="The Broad Institute Genomics Platform"/>
            <consortium name="The Broad Institute Genome Sequencing Center for Infectious Disease"/>
            <person name="Wu L."/>
            <person name="Ma J."/>
        </authorList>
    </citation>
    <scope>NUCLEOTIDE SEQUENCE [LARGE SCALE GENOMIC DNA]</scope>
    <source>
        <strain evidence="2">JCM 10425</strain>
    </source>
</reference>
<protein>
    <recommendedName>
        <fullName evidence="3">DUF397 domain-containing protein</fullName>
    </recommendedName>
</protein>
<evidence type="ECO:0008006" key="3">
    <source>
        <dbReference type="Google" id="ProtNLM"/>
    </source>
</evidence>
<evidence type="ECO:0000313" key="2">
    <source>
        <dbReference type="Proteomes" id="UP001500967"/>
    </source>
</evidence>
<sequence>MIQGVPDRCVIGRPDGTDCPAPAEVKLADGSGASAWSCVEHADEVLISARGVFLASDEPDGLVAFLAARGRTLGGTRLTRNS</sequence>
<name>A0ABP3E0S3_9ACTN</name>
<comment type="caution">
    <text evidence="1">The sequence shown here is derived from an EMBL/GenBank/DDBJ whole genome shotgun (WGS) entry which is preliminary data.</text>
</comment>
<organism evidence="1 2">
    <name type="scientific">Cryptosporangium japonicum</name>
    <dbReference type="NCBI Taxonomy" id="80872"/>
    <lineage>
        <taxon>Bacteria</taxon>
        <taxon>Bacillati</taxon>
        <taxon>Actinomycetota</taxon>
        <taxon>Actinomycetes</taxon>
        <taxon>Cryptosporangiales</taxon>
        <taxon>Cryptosporangiaceae</taxon>
        <taxon>Cryptosporangium</taxon>
    </lineage>
</organism>
<accession>A0ABP3E0S3</accession>
<dbReference type="EMBL" id="BAAAGX010000014">
    <property type="protein sequence ID" value="GAA0246108.1"/>
    <property type="molecule type" value="Genomic_DNA"/>
</dbReference>
<evidence type="ECO:0000313" key="1">
    <source>
        <dbReference type="EMBL" id="GAA0246108.1"/>
    </source>
</evidence>
<proteinExistence type="predicted"/>
<gene>
    <name evidence="1" type="ORF">GCM10009539_34340</name>
</gene>
<dbReference type="Proteomes" id="UP001500967">
    <property type="component" value="Unassembled WGS sequence"/>
</dbReference>
<dbReference type="RefSeq" id="WP_344649835.1">
    <property type="nucleotide sequence ID" value="NZ_BAAAGX010000014.1"/>
</dbReference>
<keyword evidence="2" id="KW-1185">Reference proteome</keyword>